<accession>A0ABY3MXU0</accession>
<evidence type="ECO:0000313" key="2">
    <source>
        <dbReference type="Proteomes" id="UP000815846"/>
    </source>
</evidence>
<organism evidence="1 2">
    <name type="scientific">Colwellia echini</name>
    <dbReference type="NCBI Taxonomy" id="1982103"/>
    <lineage>
        <taxon>Bacteria</taxon>
        <taxon>Pseudomonadati</taxon>
        <taxon>Pseudomonadota</taxon>
        <taxon>Gammaproteobacteria</taxon>
        <taxon>Alteromonadales</taxon>
        <taxon>Colwelliaceae</taxon>
        <taxon>Colwellia</taxon>
    </lineage>
</organism>
<comment type="caution">
    <text evidence="1">The sequence shown here is derived from an EMBL/GenBank/DDBJ whole genome shotgun (WGS) entry which is preliminary data.</text>
</comment>
<proteinExistence type="predicted"/>
<name>A0ABY3MXU0_9GAMM</name>
<reference evidence="1 2" key="1">
    <citation type="submission" date="2019-08" db="EMBL/GenBank/DDBJ databases">
        <title>Microbe sample from Colwellia echini.</title>
        <authorList>
            <person name="Christiansen L."/>
            <person name="Pathiraja D."/>
            <person name="Schultz-Johansen M."/>
            <person name="Choi I.-G."/>
            <person name="Stougaard P."/>
        </authorList>
    </citation>
    <scope>NUCLEOTIDE SEQUENCE [LARGE SCALE GENOMIC DNA]</scope>
    <source>
        <strain evidence="1 2">A3</strain>
    </source>
</reference>
<dbReference type="RefSeq" id="WP_101345453.1">
    <property type="nucleotide sequence ID" value="NZ_PJAI02000006.1"/>
</dbReference>
<sequence length="157" mass="17863">MSVQLPIIINIYRDLITRFPSITAVCNKLEAQFNFQTLTANWYGDEEQILNITLALETPESFVMHNNELQAEYLTSKNLTREKNLVQHNNAIQIKQFSDDVIYAINEAALKLDCYVALTTSELELLELQPKLLAGLIQIKLQKVLNLIAGDRSLTLI</sequence>
<dbReference type="Proteomes" id="UP000815846">
    <property type="component" value="Unassembled WGS sequence"/>
</dbReference>
<keyword evidence="2" id="KW-1185">Reference proteome</keyword>
<protein>
    <submittedName>
        <fullName evidence="1">Uncharacterized protein</fullName>
    </submittedName>
</protein>
<evidence type="ECO:0000313" key="1">
    <source>
        <dbReference type="EMBL" id="TYK66035.1"/>
    </source>
</evidence>
<dbReference type="EMBL" id="PJAI02000006">
    <property type="protein sequence ID" value="TYK66035.1"/>
    <property type="molecule type" value="Genomic_DNA"/>
</dbReference>
<gene>
    <name evidence="1" type="ORF">CWS31_007130</name>
</gene>